<protein>
    <submittedName>
        <fullName evidence="1">DUF2891 domain-containing protein</fullName>
    </submittedName>
</protein>
<accession>A0A941EZ77</accession>
<sequence>MSPELESAALRRRGLLEEHAAGFAATAVENLRREFPYHISRLMTARGDFPQAPRDVHPAFHSSFDWHSCVEMHWLLVRLLRSAPDTLEDKEIRAALAANLTEQNLAVEAASFRSGLRPARPYGWGWALALEHELAEWDDPDAQRWAVALRPLTDAIVEAFLTYLPAATYPNRSGVHSNTAFGLRLSLDFARRRAQAGDAALLEAIADAVERWYADDADYPGAWEPSGSDFLSPALVEAELVTTLWEPERALPWLEAFLPGIADGAPAQLFTPAYVADDSDGQIAHLHGLNLSRAWCWRRLAAYLPAADPRVPALLETAARHAEPELGNVSGSDYMVEHWLAAYAVLYLS</sequence>
<evidence type="ECO:0000313" key="2">
    <source>
        <dbReference type="Proteomes" id="UP000675781"/>
    </source>
</evidence>
<dbReference type="InterPro" id="IPR021365">
    <property type="entry name" value="DUF2891"/>
</dbReference>
<dbReference type="Proteomes" id="UP000675781">
    <property type="component" value="Unassembled WGS sequence"/>
</dbReference>
<organism evidence="1 2">
    <name type="scientific">Actinospica durhamensis</name>
    <dbReference type="NCBI Taxonomy" id="1508375"/>
    <lineage>
        <taxon>Bacteria</taxon>
        <taxon>Bacillati</taxon>
        <taxon>Actinomycetota</taxon>
        <taxon>Actinomycetes</taxon>
        <taxon>Catenulisporales</taxon>
        <taxon>Actinospicaceae</taxon>
        <taxon>Actinospica</taxon>
    </lineage>
</organism>
<proteinExistence type="predicted"/>
<gene>
    <name evidence="1" type="ORF">KDL01_38765</name>
</gene>
<dbReference type="EMBL" id="JAGSOG010000408">
    <property type="protein sequence ID" value="MBR7839268.1"/>
    <property type="molecule type" value="Genomic_DNA"/>
</dbReference>
<dbReference type="RefSeq" id="WP_212533707.1">
    <property type="nucleotide sequence ID" value="NZ_JAGSOG010000408.1"/>
</dbReference>
<keyword evidence="2" id="KW-1185">Reference proteome</keyword>
<name>A0A941EZ77_9ACTN</name>
<evidence type="ECO:0000313" key="1">
    <source>
        <dbReference type="EMBL" id="MBR7839268.1"/>
    </source>
</evidence>
<dbReference type="AlphaFoldDB" id="A0A941EZ77"/>
<comment type="caution">
    <text evidence="1">The sequence shown here is derived from an EMBL/GenBank/DDBJ whole genome shotgun (WGS) entry which is preliminary data.</text>
</comment>
<dbReference type="Pfam" id="PF11199">
    <property type="entry name" value="DUF2891"/>
    <property type="match status" value="1"/>
</dbReference>
<reference evidence="1" key="1">
    <citation type="submission" date="2021-04" db="EMBL/GenBank/DDBJ databases">
        <title>Genome based classification of Actinospica acidithermotolerans sp. nov., an actinobacterium isolated from an Indonesian hot spring.</title>
        <authorList>
            <person name="Kusuma A.B."/>
            <person name="Putra K.E."/>
            <person name="Nafisah S."/>
            <person name="Loh J."/>
            <person name="Nouioui I."/>
            <person name="Goodfellow M."/>
        </authorList>
    </citation>
    <scope>NUCLEOTIDE SEQUENCE</scope>
    <source>
        <strain evidence="1">CSCA 57</strain>
    </source>
</reference>